<keyword evidence="2 6" id="KW-0812">Transmembrane</keyword>
<feature type="transmembrane region" description="Helical" evidence="6">
    <location>
        <begin position="203"/>
        <end position="220"/>
    </location>
</feature>
<feature type="compositionally biased region" description="Basic and acidic residues" evidence="5">
    <location>
        <begin position="1"/>
        <end position="11"/>
    </location>
</feature>
<reference evidence="8 9" key="1">
    <citation type="journal article" date="2018" name="Front. Microbiol.">
        <title>Genome-Wide Analysis of Corynespora cassiicola Leaf Fall Disease Putative Effectors.</title>
        <authorList>
            <person name="Lopez D."/>
            <person name="Ribeiro S."/>
            <person name="Label P."/>
            <person name="Fumanal B."/>
            <person name="Venisse J.S."/>
            <person name="Kohler A."/>
            <person name="de Oliveira R.R."/>
            <person name="Labutti K."/>
            <person name="Lipzen A."/>
            <person name="Lail K."/>
            <person name="Bauer D."/>
            <person name="Ohm R.A."/>
            <person name="Barry K.W."/>
            <person name="Spatafora J."/>
            <person name="Grigoriev I.V."/>
            <person name="Martin F.M."/>
            <person name="Pujade-Renaud V."/>
        </authorList>
    </citation>
    <scope>NUCLEOTIDE SEQUENCE [LARGE SCALE GENOMIC DNA]</scope>
    <source>
        <strain evidence="8 9">Philippines</strain>
    </source>
</reference>
<feature type="compositionally biased region" description="Polar residues" evidence="5">
    <location>
        <begin position="14"/>
        <end position="29"/>
    </location>
</feature>
<feature type="domain" description="Major facilitator superfamily (MFS) profile" evidence="7">
    <location>
        <begin position="49"/>
        <end position="436"/>
    </location>
</feature>
<sequence>MPNTDAEKPGENHAQVQSSAGNQYSTSDWNGPDDSGNPHNWPIWQRIYHAIIPGLYGFAVTFGTSIYTPATASIMADFDISRTVAIVGLTLYTLGLGFGPIFSAPLSEKHGRKIVYLLSAPLFMIFTVGAGFSKSVTSLMVCRFFAGLTGSPALAVGAGSNADIFEPRYRAKVTSLFLMAPFAGPSLGPLVGGFVAQYKGWRWTQWCMIFVGIFVFALAIPSKETYKPVILRRRTKKLGLALDQQEKLTETKFLNTFVGLTFLGIGIGVLLGGITGIIVDHTIYQKFHRSAIAKGRVYARPEHRLYTAMIGSVGIPVGLFWFGWTADKGVHWAVPVVGAVPFAWGNLCLFNSAALYMVDTYGPKHGASAVAANGILRYTLGAVFPLFTIQMYEALGIGWATSLLGFLSVFMLPIPWVFFKYGPKIRRNSRLAFMKD</sequence>
<dbReference type="PROSITE" id="PS50850">
    <property type="entry name" value="MFS"/>
    <property type="match status" value="1"/>
</dbReference>
<evidence type="ECO:0000256" key="1">
    <source>
        <dbReference type="ARBA" id="ARBA00004141"/>
    </source>
</evidence>
<keyword evidence="3 6" id="KW-1133">Transmembrane helix</keyword>
<evidence type="ECO:0000313" key="9">
    <source>
        <dbReference type="Proteomes" id="UP000240883"/>
    </source>
</evidence>
<dbReference type="GO" id="GO:0000297">
    <property type="term" value="F:spermine transmembrane transporter activity"/>
    <property type="evidence" value="ECO:0007669"/>
    <property type="project" value="TreeGrafter"/>
</dbReference>
<feature type="transmembrane region" description="Helical" evidence="6">
    <location>
        <begin position="305"/>
        <end position="324"/>
    </location>
</feature>
<evidence type="ECO:0000256" key="5">
    <source>
        <dbReference type="SAM" id="MobiDB-lite"/>
    </source>
</evidence>
<dbReference type="GO" id="GO:0005886">
    <property type="term" value="C:plasma membrane"/>
    <property type="evidence" value="ECO:0007669"/>
    <property type="project" value="TreeGrafter"/>
</dbReference>
<feature type="transmembrane region" description="Helical" evidence="6">
    <location>
        <begin position="80"/>
        <end position="102"/>
    </location>
</feature>
<evidence type="ECO:0000259" key="7">
    <source>
        <dbReference type="PROSITE" id="PS50850"/>
    </source>
</evidence>
<dbReference type="EMBL" id="KZ678130">
    <property type="protein sequence ID" value="PSN72493.1"/>
    <property type="molecule type" value="Genomic_DNA"/>
</dbReference>
<dbReference type="GO" id="GO:0015606">
    <property type="term" value="F:spermidine transmembrane transporter activity"/>
    <property type="evidence" value="ECO:0007669"/>
    <property type="project" value="TreeGrafter"/>
</dbReference>
<feature type="transmembrane region" description="Helical" evidence="6">
    <location>
        <begin position="397"/>
        <end position="419"/>
    </location>
</feature>
<dbReference type="Pfam" id="PF07690">
    <property type="entry name" value="MFS_1"/>
    <property type="match status" value="1"/>
</dbReference>
<keyword evidence="4 6" id="KW-0472">Membrane</keyword>
<dbReference type="AlphaFoldDB" id="A0A2T2P4F5"/>
<organism evidence="8 9">
    <name type="scientific">Corynespora cassiicola Philippines</name>
    <dbReference type="NCBI Taxonomy" id="1448308"/>
    <lineage>
        <taxon>Eukaryota</taxon>
        <taxon>Fungi</taxon>
        <taxon>Dikarya</taxon>
        <taxon>Ascomycota</taxon>
        <taxon>Pezizomycotina</taxon>
        <taxon>Dothideomycetes</taxon>
        <taxon>Pleosporomycetidae</taxon>
        <taxon>Pleosporales</taxon>
        <taxon>Corynesporascaceae</taxon>
        <taxon>Corynespora</taxon>
    </lineage>
</organism>
<feature type="transmembrane region" description="Helical" evidence="6">
    <location>
        <begin position="336"/>
        <end position="358"/>
    </location>
</feature>
<dbReference type="InterPro" id="IPR020846">
    <property type="entry name" value="MFS_dom"/>
</dbReference>
<dbReference type="STRING" id="1448308.A0A2T2P4F5"/>
<feature type="transmembrane region" description="Helical" evidence="6">
    <location>
        <begin position="257"/>
        <end position="284"/>
    </location>
</feature>
<evidence type="ECO:0000256" key="2">
    <source>
        <dbReference type="ARBA" id="ARBA00022692"/>
    </source>
</evidence>
<proteinExistence type="predicted"/>
<dbReference type="PANTHER" id="PTHR23502">
    <property type="entry name" value="MAJOR FACILITATOR SUPERFAMILY"/>
    <property type="match status" value="1"/>
</dbReference>
<feature type="transmembrane region" description="Helical" evidence="6">
    <location>
        <begin position="144"/>
        <end position="164"/>
    </location>
</feature>
<feature type="transmembrane region" description="Helical" evidence="6">
    <location>
        <begin position="176"/>
        <end position="196"/>
    </location>
</feature>
<dbReference type="Gene3D" id="1.20.1250.20">
    <property type="entry name" value="MFS general substrate transporter like domains"/>
    <property type="match status" value="2"/>
</dbReference>
<evidence type="ECO:0000313" key="8">
    <source>
        <dbReference type="EMBL" id="PSN72493.1"/>
    </source>
</evidence>
<evidence type="ECO:0000256" key="4">
    <source>
        <dbReference type="ARBA" id="ARBA00023136"/>
    </source>
</evidence>
<name>A0A2T2P4F5_CORCC</name>
<comment type="subcellular location">
    <subcellularLocation>
        <location evidence="1">Membrane</location>
        <topology evidence="1">Multi-pass membrane protein</topology>
    </subcellularLocation>
</comment>
<dbReference type="InterPro" id="IPR036259">
    <property type="entry name" value="MFS_trans_sf"/>
</dbReference>
<feature type="transmembrane region" description="Helical" evidence="6">
    <location>
        <begin position="370"/>
        <end position="391"/>
    </location>
</feature>
<evidence type="ECO:0000256" key="6">
    <source>
        <dbReference type="SAM" id="Phobius"/>
    </source>
</evidence>
<gene>
    <name evidence="8" type="ORF">BS50DRAFT_484207</name>
</gene>
<keyword evidence="9" id="KW-1185">Reference proteome</keyword>
<dbReference type="SUPFAM" id="SSF103473">
    <property type="entry name" value="MFS general substrate transporter"/>
    <property type="match status" value="1"/>
</dbReference>
<feature type="transmembrane region" description="Helical" evidence="6">
    <location>
        <begin position="47"/>
        <end position="68"/>
    </location>
</feature>
<accession>A0A2T2P4F5</accession>
<protein>
    <submittedName>
        <fullName evidence="8">MFS multidrug transporter-like protein</fullName>
    </submittedName>
</protein>
<dbReference type="PANTHER" id="PTHR23502:SF182">
    <property type="entry name" value="POLYAMINE TRANSPORTER, PUTATIVE-RELATED"/>
    <property type="match status" value="1"/>
</dbReference>
<dbReference type="Proteomes" id="UP000240883">
    <property type="component" value="Unassembled WGS sequence"/>
</dbReference>
<dbReference type="CDD" id="cd17323">
    <property type="entry name" value="MFS_Tpo1_MDR_like"/>
    <property type="match status" value="1"/>
</dbReference>
<feature type="region of interest" description="Disordered" evidence="5">
    <location>
        <begin position="1"/>
        <end position="32"/>
    </location>
</feature>
<evidence type="ECO:0000256" key="3">
    <source>
        <dbReference type="ARBA" id="ARBA00022989"/>
    </source>
</evidence>
<feature type="transmembrane region" description="Helical" evidence="6">
    <location>
        <begin position="114"/>
        <end position="132"/>
    </location>
</feature>
<dbReference type="InterPro" id="IPR011701">
    <property type="entry name" value="MFS"/>
</dbReference>
<dbReference type="OrthoDB" id="3936150at2759"/>